<proteinExistence type="predicted"/>
<dbReference type="AlphaFoldDB" id="A0A2K4ZKZ6"/>
<organism evidence="4 5">
    <name type="scientific">Acetatifactor muris</name>
    <dbReference type="NCBI Taxonomy" id="879566"/>
    <lineage>
        <taxon>Bacteria</taxon>
        <taxon>Bacillati</taxon>
        <taxon>Bacillota</taxon>
        <taxon>Clostridia</taxon>
        <taxon>Lachnospirales</taxon>
        <taxon>Lachnospiraceae</taxon>
        <taxon>Acetatifactor</taxon>
    </lineage>
</organism>
<evidence type="ECO:0000313" key="4">
    <source>
        <dbReference type="EMBL" id="SOY31159.1"/>
    </source>
</evidence>
<keyword evidence="5" id="KW-1185">Reference proteome</keyword>
<keyword evidence="2" id="KW-0812">Transmembrane</keyword>
<feature type="compositionally biased region" description="Low complexity" evidence="1">
    <location>
        <begin position="11"/>
        <end position="22"/>
    </location>
</feature>
<keyword evidence="2" id="KW-1133">Transmembrane helix</keyword>
<dbReference type="EMBL" id="OFSM01000022">
    <property type="protein sequence ID" value="SOY31159.1"/>
    <property type="molecule type" value="Genomic_DNA"/>
</dbReference>
<dbReference type="RefSeq" id="WP_103241161.1">
    <property type="nucleotide sequence ID" value="NZ_CANRXC010000028.1"/>
</dbReference>
<evidence type="ECO:0000313" key="5">
    <source>
        <dbReference type="Proteomes" id="UP000236311"/>
    </source>
</evidence>
<feature type="transmembrane region" description="Helical" evidence="2">
    <location>
        <begin position="217"/>
        <end position="235"/>
    </location>
</feature>
<dbReference type="Gene3D" id="3.90.70.10">
    <property type="entry name" value="Cysteine proteinases"/>
    <property type="match status" value="1"/>
</dbReference>
<keyword evidence="2" id="KW-0472">Membrane</keyword>
<feature type="domain" description="Peptidase C39-like" evidence="3">
    <location>
        <begin position="197"/>
        <end position="329"/>
    </location>
</feature>
<evidence type="ECO:0000256" key="2">
    <source>
        <dbReference type="SAM" id="Phobius"/>
    </source>
</evidence>
<feature type="region of interest" description="Disordered" evidence="1">
    <location>
        <begin position="1"/>
        <end position="42"/>
    </location>
</feature>
<gene>
    <name evidence="4" type="ORF">AMURIS_03894</name>
</gene>
<name>A0A2K4ZKZ6_9FIRM</name>
<dbReference type="InterPro" id="IPR039564">
    <property type="entry name" value="Peptidase_C39-like"/>
</dbReference>
<feature type="compositionally biased region" description="Basic and acidic residues" evidence="1">
    <location>
        <begin position="1"/>
        <end position="10"/>
    </location>
</feature>
<dbReference type="OrthoDB" id="3186156at2"/>
<dbReference type="Proteomes" id="UP000236311">
    <property type="component" value="Unassembled WGS sequence"/>
</dbReference>
<reference evidence="4 5" key="1">
    <citation type="submission" date="2018-01" db="EMBL/GenBank/DDBJ databases">
        <authorList>
            <person name="Gaut B.S."/>
            <person name="Morton B.R."/>
            <person name="Clegg M.T."/>
            <person name="Duvall M.R."/>
        </authorList>
    </citation>
    <scope>NUCLEOTIDE SEQUENCE [LARGE SCALE GENOMIC DNA]</scope>
    <source>
        <strain evidence="4">GP69</strain>
    </source>
</reference>
<accession>A0A2K4ZKZ6</accession>
<protein>
    <recommendedName>
        <fullName evidence="3">Peptidase C39-like domain-containing protein</fullName>
    </recommendedName>
</protein>
<evidence type="ECO:0000256" key="1">
    <source>
        <dbReference type="SAM" id="MobiDB-lite"/>
    </source>
</evidence>
<evidence type="ECO:0000259" key="3">
    <source>
        <dbReference type="Pfam" id="PF13529"/>
    </source>
</evidence>
<dbReference type="Pfam" id="PF13529">
    <property type="entry name" value="Peptidase_C39_2"/>
    <property type="match status" value="1"/>
</dbReference>
<sequence>MVQHDVEMRGRWQGQQAAGQRRNTQFAAGRQVTGQRSAGPGRNLQYIGVQRAVVQDRNKGYTAGRGTTTRATVRTTGQRRTGAGKLSVKRRRNRRIKRFCALAMSVALGLGIVMAVQSAQHTFAGFSMELPERAGMNTVIIEEGNISSTAGLPDFTEELQELLEKNEETRDYVENYSNREHYKSQVIDLTEEVTSGEVPLLMQWDRRWGYDAYGDSMIGLAGCGPLCLNMAYLYFTEDLTMTPRKMAEFVHDGGYHTAAGTSWSLWTEGVSDLGLEGSELSLDESAMQRALDTGGLIVCSMRPGDFTTTGHFILIRGYGEDGFYVNDPNRRSTSGRTWTFDTLKGQIKNLWVLREGL</sequence>
<feature type="transmembrane region" description="Helical" evidence="2">
    <location>
        <begin position="99"/>
        <end position="119"/>
    </location>
</feature>